<organism evidence="2 3">
    <name type="scientific">Idiomarina rhizosphaerae</name>
    <dbReference type="NCBI Taxonomy" id="2961572"/>
    <lineage>
        <taxon>Bacteria</taxon>
        <taxon>Pseudomonadati</taxon>
        <taxon>Pseudomonadota</taxon>
        <taxon>Gammaproteobacteria</taxon>
        <taxon>Alteromonadales</taxon>
        <taxon>Idiomarinaceae</taxon>
        <taxon>Idiomarina</taxon>
    </lineage>
</organism>
<keyword evidence="3" id="KW-1185">Reference proteome</keyword>
<name>A0A9X2FVK1_9GAMM</name>
<dbReference type="RefSeq" id="WP_231378595.1">
    <property type="nucleotide sequence ID" value="NZ_JAMZDE010000006.1"/>
</dbReference>
<accession>A0A9X2FVK1</accession>
<dbReference type="Gene3D" id="2.30.110.10">
    <property type="entry name" value="Electron Transport, Fmn-binding Protein, Chain A"/>
    <property type="match status" value="1"/>
</dbReference>
<dbReference type="EMBL" id="JAMZDE010000006">
    <property type="protein sequence ID" value="MCP1339377.1"/>
    <property type="molecule type" value="Genomic_DNA"/>
</dbReference>
<dbReference type="SUPFAM" id="SSF141371">
    <property type="entry name" value="PilZ domain-like"/>
    <property type="match status" value="1"/>
</dbReference>
<evidence type="ECO:0000313" key="3">
    <source>
        <dbReference type="Proteomes" id="UP001139474"/>
    </source>
</evidence>
<protein>
    <submittedName>
        <fullName evidence="2">Glycosyltransferase</fullName>
    </submittedName>
</protein>
<reference evidence="2" key="1">
    <citation type="submission" date="2022-06" db="EMBL/GenBank/DDBJ databases">
        <title>Idiomarina rhizosphaerae M1R2S28.</title>
        <authorList>
            <person name="Sun J.-Q."/>
            <person name="Li L.-F."/>
        </authorList>
    </citation>
    <scope>NUCLEOTIDE SEQUENCE</scope>
    <source>
        <strain evidence="2">M1R2S28</strain>
    </source>
</reference>
<dbReference type="Proteomes" id="UP001139474">
    <property type="component" value="Unassembled WGS sequence"/>
</dbReference>
<comment type="caution">
    <text evidence="2">The sequence shown here is derived from an EMBL/GenBank/DDBJ whole genome shotgun (WGS) entry which is preliminary data.</text>
</comment>
<dbReference type="GeneID" id="41337392"/>
<sequence>MMSFIKIIKQGLTLMRENSDVLANSGFRQSVEVQIKDKQSYKRLNMTLVGQQHPDYLILELSRQYCWQDILPMLATEKNVAIKTVSPKGEQVTGVVDILHITQYPQKLLFVSYPRNASVEILRSSPRVGVNCDARLQLQLKDKLGEPLTGKIVDISNKGIAFNYFGTSPVNIEDSRGLEAEVRVKTDDETILLQQLITRSIRSVGPQLWQLGLSYKEKPNNLQDLVSKLFLHSTPVRELLSDNDPGWDASDNTLQGESESVQFSTN</sequence>
<dbReference type="AlphaFoldDB" id="A0A9X2FVK1"/>
<gene>
    <name evidence="2" type="ORF">NJR55_07190</name>
</gene>
<dbReference type="InterPro" id="IPR012349">
    <property type="entry name" value="Split_barrel_FMN-bd"/>
</dbReference>
<proteinExistence type="predicted"/>
<evidence type="ECO:0000313" key="2">
    <source>
        <dbReference type="EMBL" id="MCP1339377.1"/>
    </source>
</evidence>
<feature type="compositionally biased region" description="Polar residues" evidence="1">
    <location>
        <begin position="250"/>
        <end position="266"/>
    </location>
</feature>
<feature type="region of interest" description="Disordered" evidence="1">
    <location>
        <begin position="241"/>
        <end position="266"/>
    </location>
</feature>
<evidence type="ECO:0000256" key="1">
    <source>
        <dbReference type="SAM" id="MobiDB-lite"/>
    </source>
</evidence>